<dbReference type="PANTHER" id="PTHR46797:SF1">
    <property type="entry name" value="METHYLPHOSPHONATE SYNTHASE"/>
    <property type="match status" value="1"/>
</dbReference>
<dbReference type="Proteomes" id="UP000589036">
    <property type="component" value="Unassembled WGS sequence"/>
</dbReference>
<protein>
    <submittedName>
        <fullName evidence="3">Transcriptional regulator with XRE-family HTH domain</fullName>
    </submittedName>
</protein>
<accession>A0A852U1K4</accession>
<dbReference type="CDD" id="cd02209">
    <property type="entry name" value="cupin_XRE_C"/>
    <property type="match status" value="1"/>
</dbReference>
<evidence type="ECO:0000259" key="2">
    <source>
        <dbReference type="PROSITE" id="PS50943"/>
    </source>
</evidence>
<gene>
    <name evidence="3" type="ORF">HDA32_002990</name>
</gene>
<dbReference type="GO" id="GO:0003700">
    <property type="term" value="F:DNA-binding transcription factor activity"/>
    <property type="evidence" value="ECO:0007669"/>
    <property type="project" value="TreeGrafter"/>
</dbReference>
<dbReference type="SMART" id="SM00530">
    <property type="entry name" value="HTH_XRE"/>
    <property type="match status" value="1"/>
</dbReference>
<evidence type="ECO:0000313" key="3">
    <source>
        <dbReference type="EMBL" id="NYE47870.1"/>
    </source>
</evidence>
<dbReference type="CDD" id="cd00093">
    <property type="entry name" value="HTH_XRE"/>
    <property type="match status" value="1"/>
</dbReference>
<keyword evidence="4" id="KW-1185">Reference proteome</keyword>
<keyword evidence="1" id="KW-0238">DNA-binding</keyword>
<dbReference type="Pfam" id="PF07883">
    <property type="entry name" value="Cupin_2"/>
    <property type="match status" value="1"/>
</dbReference>
<organism evidence="3 4">
    <name type="scientific">Spinactinospora alkalitolerans</name>
    <dbReference type="NCBI Taxonomy" id="687207"/>
    <lineage>
        <taxon>Bacteria</taxon>
        <taxon>Bacillati</taxon>
        <taxon>Actinomycetota</taxon>
        <taxon>Actinomycetes</taxon>
        <taxon>Streptosporangiales</taxon>
        <taxon>Nocardiopsidaceae</taxon>
        <taxon>Spinactinospora</taxon>
    </lineage>
</organism>
<dbReference type="Gene3D" id="2.60.120.10">
    <property type="entry name" value="Jelly Rolls"/>
    <property type="match status" value="1"/>
</dbReference>
<feature type="domain" description="HTH cro/C1-type" evidence="2">
    <location>
        <begin position="12"/>
        <end position="66"/>
    </location>
</feature>
<reference evidence="3 4" key="1">
    <citation type="submission" date="2020-07" db="EMBL/GenBank/DDBJ databases">
        <title>Sequencing the genomes of 1000 actinobacteria strains.</title>
        <authorList>
            <person name="Klenk H.-P."/>
        </authorList>
    </citation>
    <scope>NUCLEOTIDE SEQUENCE [LARGE SCALE GENOMIC DNA]</scope>
    <source>
        <strain evidence="3 4">CXB654</strain>
    </source>
</reference>
<dbReference type="PANTHER" id="PTHR46797">
    <property type="entry name" value="HTH-TYPE TRANSCRIPTIONAL REGULATOR"/>
    <property type="match status" value="1"/>
</dbReference>
<dbReference type="InterPro" id="IPR013096">
    <property type="entry name" value="Cupin_2"/>
</dbReference>
<dbReference type="InterPro" id="IPR001387">
    <property type="entry name" value="Cro/C1-type_HTH"/>
</dbReference>
<dbReference type="InterPro" id="IPR014710">
    <property type="entry name" value="RmlC-like_jellyroll"/>
</dbReference>
<evidence type="ECO:0000256" key="1">
    <source>
        <dbReference type="ARBA" id="ARBA00023125"/>
    </source>
</evidence>
<proteinExistence type="predicted"/>
<dbReference type="SUPFAM" id="SSF51182">
    <property type="entry name" value="RmlC-like cupins"/>
    <property type="match status" value="1"/>
</dbReference>
<dbReference type="PROSITE" id="PS50943">
    <property type="entry name" value="HTH_CROC1"/>
    <property type="match status" value="1"/>
</dbReference>
<dbReference type="InterPro" id="IPR050807">
    <property type="entry name" value="TransReg_Diox_bact_type"/>
</dbReference>
<dbReference type="GO" id="GO:0005829">
    <property type="term" value="C:cytosol"/>
    <property type="evidence" value="ECO:0007669"/>
    <property type="project" value="TreeGrafter"/>
</dbReference>
<name>A0A852U1K4_9ACTN</name>
<dbReference type="RefSeq" id="WP_179643750.1">
    <property type="nucleotide sequence ID" value="NZ_BAAAYY010000003.1"/>
</dbReference>
<evidence type="ECO:0000313" key="4">
    <source>
        <dbReference type="Proteomes" id="UP000589036"/>
    </source>
</evidence>
<dbReference type="Gene3D" id="1.10.260.40">
    <property type="entry name" value="lambda repressor-like DNA-binding domains"/>
    <property type="match status" value="1"/>
</dbReference>
<dbReference type="InterPro" id="IPR010982">
    <property type="entry name" value="Lambda_DNA-bd_dom_sf"/>
</dbReference>
<dbReference type="EMBL" id="JACCCC010000001">
    <property type="protein sequence ID" value="NYE47870.1"/>
    <property type="molecule type" value="Genomic_DNA"/>
</dbReference>
<dbReference type="InterPro" id="IPR011051">
    <property type="entry name" value="RmlC_Cupin_sf"/>
</dbReference>
<dbReference type="Pfam" id="PF13560">
    <property type="entry name" value="HTH_31"/>
    <property type="match status" value="1"/>
</dbReference>
<dbReference type="GO" id="GO:0003677">
    <property type="term" value="F:DNA binding"/>
    <property type="evidence" value="ECO:0007669"/>
    <property type="project" value="UniProtKB-KW"/>
</dbReference>
<dbReference type="SUPFAM" id="SSF47413">
    <property type="entry name" value="lambda repressor-like DNA-binding domains"/>
    <property type="match status" value="1"/>
</dbReference>
<sequence length="190" mass="20554">MGENGAGPGARIREYRTMRRMTVRSLAQAAQASPSFISQLERGRTNASIGTLRRITTALGITMADLFDDSGSAGPRVTRRARRPRLEGAKGVHKSLISQRPLRHVEVYSAELDPAARTGDAPYSHGDAQEIFMVLHGRVRLWLGPEGAQQEHDLHAGDSIEYPSSTPHLAANAGEGAAEVLWIISPPTPD</sequence>
<comment type="caution">
    <text evidence="3">The sequence shown here is derived from an EMBL/GenBank/DDBJ whole genome shotgun (WGS) entry which is preliminary data.</text>
</comment>
<dbReference type="AlphaFoldDB" id="A0A852U1K4"/>